<comment type="similarity">
    <text evidence="2">Belongs to the TMEM14 family.</text>
</comment>
<dbReference type="OrthoDB" id="5620at2759"/>
<evidence type="ECO:0000256" key="2">
    <source>
        <dbReference type="ARBA" id="ARBA00007590"/>
    </source>
</evidence>
<dbReference type="Pfam" id="PF03647">
    <property type="entry name" value="Tmemb_14"/>
    <property type="match status" value="1"/>
</dbReference>
<dbReference type="PANTHER" id="PTHR12668:SF53">
    <property type="entry name" value="TMEM14 PROTEIN HOMOLOG YJR085C"/>
    <property type="match status" value="1"/>
</dbReference>
<comment type="caution">
    <text evidence="7">The sequence shown here is derived from an EMBL/GenBank/DDBJ whole genome shotgun (WGS) entry which is preliminary data.</text>
</comment>
<keyword evidence="9" id="KW-1185">Reference proteome</keyword>
<evidence type="ECO:0000256" key="3">
    <source>
        <dbReference type="ARBA" id="ARBA00022692"/>
    </source>
</evidence>
<comment type="subcellular location">
    <subcellularLocation>
        <location evidence="1">Membrane</location>
    </subcellularLocation>
</comment>
<name>A0A3M6VTI0_9STRA</name>
<dbReference type="InterPro" id="IPR044890">
    <property type="entry name" value="TMEM14_sf"/>
</dbReference>
<evidence type="ECO:0000313" key="10">
    <source>
        <dbReference type="Proteomes" id="UP000286097"/>
    </source>
</evidence>
<dbReference type="InterPro" id="IPR005349">
    <property type="entry name" value="TMEM14"/>
</dbReference>
<dbReference type="Proteomes" id="UP000286097">
    <property type="component" value="Unassembled WGS sequence"/>
</dbReference>
<dbReference type="VEuPathDB" id="FungiDB:DD237_000343"/>
<reference evidence="9 10" key="1">
    <citation type="submission" date="2018-06" db="EMBL/GenBank/DDBJ databases">
        <title>Comparative genomics of downy mildews reveals potential adaptations to biotrophy.</title>
        <authorList>
            <person name="Fletcher K."/>
            <person name="Klosterman S.J."/>
            <person name="Derevnina L."/>
            <person name="Martin F."/>
            <person name="Koike S."/>
            <person name="Reyes Chin-Wo S."/>
            <person name="Mou B."/>
            <person name="Michelmore R."/>
        </authorList>
    </citation>
    <scope>NUCLEOTIDE SEQUENCE [LARGE SCALE GENOMIC DNA]</scope>
    <source>
        <strain evidence="8 10">R13</strain>
        <strain evidence="7 9">R14</strain>
    </source>
</reference>
<evidence type="ECO:0000313" key="7">
    <source>
        <dbReference type="EMBL" id="RMX69361.1"/>
    </source>
</evidence>
<evidence type="ECO:0000256" key="5">
    <source>
        <dbReference type="ARBA" id="ARBA00023136"/>
    </source>
</evidence>
<proteinExistence type="inferred from homology"/>
<organism evidence="7 9">
    <name type="scientific">Peronospora effusa</name>
    <dbReference type="NCBI Taxonomy" id="542832"/>
    <lineage>
        <taxon>Eukaryota</taxon>
        <taxon>Sar</taxon>
        <taxon>Stramenopiles</taxon>
        <taxon>Oomycota</taxon>
        <taxon>Peronosporomycetes</taxon>
        <taxon>Peronosporales</taxon>
        <taxon>Peronosporaceae</taxon>
        <taxon>Peronospora</taxon>
    </lineage>
</organism>
<accession>A0A3M6VTI0</accession>
<evidence type="ECO:0000313" key="9">
    <source>
        <dbReference type="Proteomes" id="UP000282087"/>
    </source>
</evidence>
<feature type="transmembrane region" description="Helical" evidence="6">
    <location>
        <begin position="29"/>
        <end position="47"/>
    </location>
</feature>
<evidence type="ECO:0008006" key="11">
    <source>
        <dbReference type="Google" id="ProtNLM"/>
    </source>
</evidence>
<dbReference type="Gene3D" id="1.10.10.1740">
    <property type="entry name" value="Transmembrane protein 14-like"/>
    <property type="match status" value="1"/>
</dbReference>
<feature type="transmembrane region" description="Helical" evidence="6">
    <location>
        <begin position="53"/>
        <end position="75"/>
    </location>
</feature>
<sequence>MAQHSTYTMAGLLAAGGVFGYFKTKSIPSLVAGVTLGAGFGVAGYLLQKGEMAQGHGMALLMSTITMGAMGVRAVRNKKPLPMAIVSLGAVSGAYHAHRFTEWTDQE</sequence>
<feature type="transmembrane region" description="Helical" evidence="6">
    <location>
        <begin position="6"/>
        <end position="22"/>
    </location>
</feature>
<dbReference type="PANTHER" id="PTHR12668">
    <property type="entry name" value="TRANSMEMBRANE PROTEIN 14, 15"/>
    <property type="match status" value="1"/>
</dbReference>
<keyword evidence="5 6" id="KW-0472">Membrane</keyword>
<dbReference type="EMBL" id="QLLG01000027">
    <property type="protein sequence ID" value="RMX69361.1"/>
    <property type="molecule type" value="Genomic_DNA"/>
</dbReference>
<dbReference type="GO" id="GO:0016020">
    <property type="term" value="C:membrane"/>
    <property type="evidence" value="ECO:0007669"/>
    <property type="project" value="UniProtKB-SubCell"/>
</dbReference>
<protein>
    <recommendedName>
        <fullName evidence="11">Transmembrane protein 14C</fullName>
    </recommendedName>
</protein>
<evidence type="ECO:0000256" key="4">
    <source>
        <dbReference type="ARBA" id="ARBA00022989"/>
    </source>
</evidence>
<dbReference type="Proteomes" id="UP000282087">
    <property type="component" value="Unassembled WGS sequence"/>
</dbReference>
<evidence type="ECO:0000256" key="6">
    <source>
        <dbReference type="SAM" id="Phobius"/>
    </source>
</evidence>
<keyword evidence="4 6" id="KW-1133">Transmembrane helix</keyword>
<keyword evidence="3 6" id="KW-0812">Transmembrane</keyword>
<dbReference type="AlphaFoldDB" id="A0A3M6VTI0"/>
<evidence type="ECO:0000256" key="1">
    <source>
        <dbReference type="ARBA" id="ARBA00004370"/>
    </source>
</evidence>
<dbReference type="EMBL" id="QKXF01000762">
    <property type="protein sequence ID" value="RQM09198.1"/>
    <property type="molecule type" value="Genomic_DNA"/>
</dbReference>
<evidence type="ECO:0000313" key="8">
    <source>
        <dbReference type="EMBL" id="RQM09198.1"/>
    </source>
</evidence>
<gene>
    <name evidence="8" type="ORF">DD237_000343</name>
    <name evidence="7" type="ORF">DD238_001330</name>
</gene>